<sequence>MQSTPRTKTAKTDNNKAPVTAPNPHVPCMRDQIINQPYRVFISYNHSDSHWLDILIPHLRSIGVFPVVDHQIRIGEPFADEIKEMIECSHVFMPLITSAANRRLWVQQEIGYASALHVPYCPILFQDQKGNAEASGMTSQVQGVVVPFHICSSAKRDSEFRTLLENRLTYSVIDSIVDSAKHQMARVKQASYFLDRQQLLLGLTQSAYRDSCRFLCKKGMPNTNRFDENPWKLRISAAYGSFSIPDRPLGHTVWRERDPGRFQSSSERALLRTERQLLEKYAQRFGCDLFIDPWAPTREPNGVEMKHPPLQRAIRLQLLIDFIRSITPDKLRVIVVDRNNICLRNTNLIIVGDWFSAEAVVPVSATGGYEHTSFTRRAPTVLKEIDAFDHFFNDYLNDISAGKKLSTKQLNEQAIASLTDMLNVALAEVEDQPHLNTVWEDQLKWKFPAGFPKS</sequence>
<dbReference type="InterPro" id="IPR000157">
    <property type="entry name" value="TIR_dom"/>
</dbReference>
<protein>
    <recommendedName>
        <fullName evidence="2">TIR domain-containing protein</fullName>
    </recommendedName>
</protein>
<gene>
    <name evidence="3" type="ORF">J3R75_003683</name>
</gene>
<dbReference type="EMBL" id="JAUSVL010000001">
    <property type="protein sequence ID" value="MDQ0291576.1"/>
    <property type="molecule type" value="Genomic_DNA"/>
</dbReference>
<feature type="domain" description="TIR" evidence="2">
    <location>
        <begin position="36"/>
        <end position="168"/>
    </location>
</feature>
<evidence type="ECO:0000259" key="2">
    <source>
        <dbReference type="PROSITE" id="PS50104"/>
    </source>
</evidence>
<keyword evidence="4" id="KW-1185">Reference proteome</keyword>
<evidence type="ECO:0000256" key="1">
    <source>
        <dbReference type="SAM" id="MobiDB-lite"/>
    </source>
</evidence>
<organism evidence="3 4">
    <name type="scientific">Oligosphaera ethanolica</name>
    <dbReference type="NCBI Taxonomy" id="760260"/>
    <lineage>
        <taxon>Bacteria</taxon>
        <taxon>Pseudomonadati</taxon>
        <taxon>Lentisphaerota</taxon>
        <taxon>Oligosphaeria</taxon>
        <taxon>Oligosphaerales</taxon>
        <taxon>Oligosphaeraceae</taxon>
        <taxon>Oligosphaera</taxon>
    </lineage>
</organism>
<name>A0AAE3VJQ5_9BACT</name>
<dbReference type="Proteomes" id="UP001238163">
    <property type="component" value="Unassembled WGS sequence"/>
</dbReference>
<dbReference type="InterPro" id="IPR035897">
    <property type="entry name" value="Toll_tir_struct_dom_sf"/>
</dbReference>
<dbReference type="Pfam" id="PF13676">
    <property type="entry name" value="TIR_2"/>
    <property type="match status" value="1"/>
</dbReference>
<dbReference type="SUPFAM" id="SSF52200">
    <property type="entry name" value="Toll/Interleukin receptor TIR domain"/>
    <property type="match status" value="1"/>
</dbReference>
<dbReference type="Gene3D" id="3.40.50.10140">
    <property type="entry name" value="Toll/interleukin-1 receptor homology (TIR) domain"/>
    <property type="match status" value="1"/>
</dbReference>
<dbReference type="RefSeq" id="WP_307264565.1">
    <property type="nucleotide sequence ID" value="NZ_JAUSVL010000001.1"/>
</dbReference>
<accession>A0AAE3VJQ5</accession>
<dbReference type="PROSITE" id="PS50104">
    <property type="entry name" value="TIR"/>
    <property type="match status" value="1"/>
</dbReference>
<evidence type="ECO:0000313" key="3">
    <source>
        <dbReference type="EMBL" id="MDQ0291576.1"/>
    </source>
</evidence>
<reference evidence="3" key="1">
    <citation type="submission" date="2023-07" db="EMBL/GenBank/DDBJ databases">
        <title>Genomic Encyclopedia of Type Strains, Phase IV (KMG-IV): sequencing the most valuable type-strain genomes for metagenomic binning, comparative biology and taxonomic classification.</title>
        <authorList>
            <person name="Goeker M."/>
        </authorList>
    </citation>
    <scope>NUCLEOTIDE SEQUENCE</scope>
    <source>
        <strain evidence="3">DSM 24202</strain>
    </source>
</reference>
<dbReference type="AlphaFoldDB" id="A0AAE3VJQ5"/>
<feature type="region of interest" description="Disordered" evidence="1">
    <location>
        <begin position="1"/>
        <end position="22"/>
    </location>
</feature>
<comment type="caution">
    <text evidence="3">The sequence shown here is derived from an EMBL/GenBank/DDBJ whole genome shotgun (WGS) entry which is preliminary data.</text>
</comment>
<dbReference type="GO" id="GO:0007165">
    <property type="term" value="P:signal transduction"/>
    <property type="evidence" value="ECO:0007669"/>
    <property type="project" value="InterPro"/>
</dbReference>
<proteinExistence type="predicted"/>
<evidence type="ECO:0000313" key="4">
    <source>
        <dbReference type="Proteomes" id="UP001238163"/>
    </source>
</evidence>